<evidence type="ECO:0000313" key="1">
    <source>
        <dbReference type="EMBL" id="KAF4717524.1"/>
    </source>
</evidence>
<reference evidence="1 2" key="1">
    <citation type="submission" date="2020-04" db="EMBL/GenBank/DDBJ databases">
        <title>Perkinsus olseni comparative genomics.</title>
        <authorList>
            <person name="Bogema D.R."/>
        </authorList>
    </citation>
    <scope>NUCLEOTIDE SEQUENCE [LARGE SCALE GENOMIC DNA]</scope>
    <source>
        <strain evidence="1">ATCC PRA-205</strain>
    </source>
</reference>
<dbReference type="Proteomes" id="UP000574390">
    <property type="component" value="Unassembled WGS sequence"/>
</dbReference>
<accession>A0A7J6RA43</accession>
<dbReference type="AlphaFoldDB" id="A0A7J6RA43"/>
<comment type="caution">
    <text evidence="1">The sequence shown here is derived from an EMBL/GenBank/DDBJ whole genome shotgun (WGS) entry which is preliminary data.</text>
</comment>
<dbReference type="EMBL" id="JABANM010023663">
    <property type="protein sequence ID" value="KAF4717524.1"/>
    <property type="molecule type" value="Genomic_DNA"/>
</dbReference>
<gene>
    <name evidence="1" type="ORF">FOZ62_021766</name>
</gene>
<protein>
    <submittedName>
        <fullName evidence="1">Uncharacterized protein</fullName>
    </submittedName>
</protein>
<organism evidence="1 2">
    <name type="scientific">Perkinsus olseni</name>
    <name type="common">Perkinsus atlanticus</name>
    <dbReference type="NCBI Taxonomy" id="32597"/>
    <lineage>
        <taxon>Eukaryota</taxon>
        <taxon>Sar</taxon>
        <taxon>Alveolata</taxon>
        <taxon>Perkinsozoa</taxon>
        <taxon>Perkinsea</taxon>
        <taxon>Perkinsida</taxon>
        <taxon>Perkinsidae</taxon>
        <taxon>Perkinsus</taxon>
    </lineage>
</organism>
<sequence length="123" mass="13338">MASRRGSSSELGGVAPPHTVVSLGHHTLKCTVEVDRASLCDALLAIERLQDVPSSMTPNGRKKTRALTAKTVAGSYVCDFGDIVLGHSRRQPFTVYNCHGTDIMLNISRKELMEVGFIVTPEQ</sequence>
<feature type="non-terminal residue" evidence="1">
    <location>
        <position position="1"/>
    </location>
</feature>
<evidence type="ECO:0000313" key="2">
    <source>
        <dbReference type="Proteomes" id="UP000574390"/>
    </source>
</evidence>
<proteinExistence type="predicted"/>
<name>A0A7J6RA43_PEROL</name>